<feature type="signal peptide" evidence="1">
    <location>
        <begin position="1"/>
        <end position="24"/>
    </location>
</feature>
<dbReference type="OrthoDB" id="1348390at2759"/>
<reference evidence="3 5" key="1">
    <citation type="journal article" date="2011" name="Nature">
        <title>The Medicago genome provides insight into the evolution of rhizobial symbioses.</title>
        <authorList>
            <person name="Young N.D."/>
            <person name="Debelle F."/>
            <person name="Oldroyd G.E."/>
            <person name="Geurts R."/>
            <person name="Cannon S.B."/>
            <person name="Udvardi M.K."/>
            <person name="Benedito V.A."/>
            <person name="Mayer K.F."/>
            <person name="Gouzy J."/>
            <person name="Schoof H."/>
            <person name="Van de Peer Y."/>
            <person name="Proost S."/>
            <person name="Cook D.R."/>
            <person name="Meyers B.C."/>
            <person name="Spannagl M."/>
            <person name="Cheung F."/>
            <person name="De Mita S."/>
            <person name="Krishnakumar V."/>
            <person name="Gundlach H."/>
            <person name="Zhou S."/>
            <person name="Mudge J."/>
            <person name="Bharti A.K."/>
            <person name="Murray J.D."/>
            <person name="Naoumkina M.A."/>
            <person name="Rosen B."/>
            <person name="Silverstein K.A."/>
            <person name="Tang H."/>
            <person name="Rombauts S."/>
            <person name="Zhao P.X."/>
            <person name="Zhou P."/>
            <person name="Barbe V."/>
            <person name="Bardou P."/>
            <person name="Bechner M."/>
            <person name="Bellec A."/>
            <person name="Berger A."/>
            <person name="Berges H."/>
            <person name="Bidwell S."/>
            <person name="Bisseling T."/>
            <person name="Choisne N."/>
            <person name="Couloux A."/>
            <person name="Denny R."/>
            <person name="Deshpande S."/>
            <person name="Dai X."/>
            <person name="Doyle J.J."/>
            <person name="Dudez A.M."/>
            <person name="Farmer A.D."/>
            <person name="Fouteau S."/>
            <person name="Franken C."/>
            <person name="Gibelin C."/>
            <person name="Gish J."/>
            <person name="Goldstein S."/>
            <person name="Gonzalez A.J."/>
            <person name="Green P.J."/>
            <person name="Hallab A."/>
            <person name="Hartog M."/>
            <person name="Hua A."/>
            <person name="Humphray S.J."/>
            <person name="Jeong D.H."/>
            <person name="Jing Y."/>
            <person name="Jocker A."/>
            <person name="Kenton S.M."/>
            <person name="Kim D.J."/>
            <person name="Klee K."/>
            <person name="Lai H."/>
            <person name="Lang C."/>
            <person name="Lin S."/>
            <person name="Macmil S.L."/>
            <person name="Magdelenat G."/>
            <person name="Matthews L."/>
            <person name="McCorrison J."/>
            <person name="Monaghan E.L."/>
            <person name="Mun J.H."/>
            <person name="Najar F.Z."/>
            <person name="Nicholson C."/>
            <person name="Noirot C."/>
            <person name="O'Bleness M."/>
            <person name="Paule C.R."/>
            <person name="Poulain J."/>
            <person name="Prion F."/>
            <person name="Qin B."/>
            <person name="Qu C."/>
            <person name="Retzel E.F."/>
            <person name="Riddle C."/>
            <person name="Sallet E."/>
            <person name="Samain S."/>
            <person name="Samson N."/>
            <person name="Sanders I."/>
            <person name="Saurat O."/>
            <person name="Scarpelli C."/>
            <person name="Schiex T."/>
            <person name="Segurens B."/>
            <person name="Severin A.J."/>
            <person name="Sherrier D.J."/>
            <person name="Shi R."/>
            <person name="Sims S."/>
            <person name="Singer S.R."/>
            <person name="Sinharoy S."/>
            <person name="Sterck L."/>
            <person name="Viollet A."/>
            <person name="Wang B.B."/>
            <person name="Wang K."/>
            <person name="Wang M."/>
            <person name="Wang X."/>
            <person name="Warfsmann J."/>
            <person name="Weissenbach J."/>
            <person name="White D.D."/>
            <person name="White J.D."/>
            <person name="Wiley G.B."/>
            <person name="Wincker P."/>
            <person name="Xing Y."/>
            <person name="Yang L."/>
            <person name="Yao Z."/>
            <person name="Ying F."/>
            <person name="Zhai J."/>
            <person name="Zhou L."/>
            <person name="Zuber A."/>
            <person name="Denarie J."/>
            <person name="Dixon R.A."/>
            <person name="May G.D."/>
            <person name="Schwartz D.C."/>
            <person name="Rogers J."/>
            <person name="Quetier F."/>
            <person name="Town C.D."/>
            <person name="Roe B.A."/>
        </authorList>
    </citation>
    <scope>NUCLEOTIDE SEQUENCE [LARGE SCALE GENOMIC DNA]</scope>
    <source>
        <strain evidence="3">A17</strain>
        <strain evidence="4 5">cv. Jemalong A17</strain>
    </source>
</reference>
<dbReference type="KEGG" id="mtr:11433558"/>
<dbReference type="EMBL" id="CM001221">
    <property type="protein sequence ID" value="AET00595.2"/>
    <property type="molecule type" value="Genomic_DNA"/>
</dbReference>
<feature type="chain" id="PRO_5014573446" evidence="1">
    <location>
        <begin position="25"/>
        <end position="116"/>
    </location>
</feature>
<dbReference type="AlphaFoldDB" id="G7K8P2"/>
<keyword evidence="1" id="KW-0732">Signal</keyword>
<keyword evidence="5" id="KW-1185">Reference proteome</keyword>
<dbReference type="HOGENOM" id="CLU_141918_1_0_1"/>
<protein>
    <submittedName>
        <fullName evidence="3">Lipid transfer protein</fullName>
    </submittedName>
</protein>
<evidence type="ECO:0000313" key="3">
    <source>
        <dbReference type="EMBL" id="AET00595.2"/>
    </source>
</evidence>
<evidence type="ECO:0000259" key="2">
    <source>
        <dbReference type="Pfam" id="PF14368"/>
    </source>
</evidence>
<dbReference type="Gene3D" id="1.10.110.10">
    <property type="entry name" value="Plant lipid-transfer and hydrophobic proteins"/>
    <property type="match status" value="1"/>
</dbReference>
<accession>A0A0C3XUA6</accession>
<dbReference type="Proteomes" id="UP000002051">
    <property type="component" value="Chromosome 5"/>
</dbReference>
<dbReference type="InterPro" id="IPR044741">
    <property type="entry name" value="NsLTP-like"/>
</dbReference>
<dbReference type="SUPFAM" id="SSF47699">
    <property type="entry name" value="Bifunctional inhibitor/lipid-transfer protein/seed storage 2S albumin"/>
    <property type="match status" value="1"/>
</dbReference>
<evidence type="ECO:0000313" key="4">
    <source>
        <dbReference type="EnsemblPlants" id="AET00595"/>
    </source>
</evidence>
<evidence type="ECO:0000313" key="5">
    <source>
        <dbReference type="Proteomes" id="UP000002051"/>
    </source>
</evidence>
<dbReference type="PANTHER" id="PTHR33286">
    <property type="entry name" value="BIFUNCTIONAL INHIBITOR/LIPID-TRANSFER PROTEIN/SEED STORAGE 2S ALBUMIN SUPERFAMILY PROTEIN"/>
    <property type="match status" value="1"/>
</dbReference>
<dbReference type="STRING" id="3880.G7K8P2"/>
<proteinExistence type="predicted"/>
<dbReference type="EnsemblPlants" id="AET00595">
    <property type="protein sequence ID" value="AET00595"/>
    <property type="gene ID" value="MTR_5g093780"/>
</dbReference>
<gene>
    <name evidence="4" type="primary">11433558</name>
    <name evidence="3" type="ordered locus">MTR_5g093780</name>
</gene>
<accession>G7K8P2</accession>
<dbReference type="PANTHER" id="PTHR33286:SF1">
    <property type="entry name" value="OS01G0800600 PROTEIN"/>
    <property type="match status" value="1"/>
</dbReference>
<feature type="domain" description="Bifunctional inhibitor/plant lipid transfer protein/seed storage helical" evidence="2">
    <location>
        <begin position="23"/>
        <end position="102"/>
    </location>
</feature>
<dbReference type="InterPro" id="IPR016140">
    <property type="entry name" value="Bifunc_inhib/LTP/seed_store"/>
</dbReference>
<dbReference type="CDD" id="cd04660">
    <property type="entry name" value="nsLTP_like"/>
    <property type="match status" value="1"/>
</dbReference>
<dbReference type="PaxDb" id="3880-AET00595"/>
<evidence type="ECO:0000256" key="1">
    <source>
        <dbReference type="SAM" id="SignalP"/>
    </source>
</evidence>
<name>G7K8P2_MEDTR</name>
<dbReference type="InterPro" id="IPR036312">
    <property type="entry name" value="Bifun_inhib/LTP/seed_sf"/>
</dbReference>
<organism evidence="3 5">
    <name type="scientific">Medicago truncatula</name>
    <name type="common">Barrel medic</name>
    <name type="synonym">Medicago tribuloides</name>
    <dbReference type="NCBI Taxonomy" id="3880"/>
    <lineage>
        <taxon>Eukaryota</taxon>
        <taxon>Viridiplantae</taxon>
        <taxon>Streptophyta</taxon>
        <taxon>Embryophyta</taxon>
        <taxon>Tracheophyta</taxon>
        <taxon>Spermatophyta</taxon>
        <taxon>Magnoliopsida</taxon>
        <taxon>eudicotyledons</taxon>
        <taxon>Gunneridae</taxon>
        <taxon>Pentapetalae</taxon>
        <taxon>rosids</taxon>
        <taxon>fabids</taxon>
        <taxon>Fabales</taxon>
        <taxon>Fabaceae</taxon>
        <taxon>Papilionoideae</taxon>
        <taxon>50 kb inversion clade</taxon>
        <taxon>NPAAA clade</taxon>
        <taxon>Hologalegina</taxon>
        <taxon>IRL clade</taxon>
        <taxon>Trifolieae</taxon>
        <taxon>Medicago</taxon>
    </lineage>
</organism>
<reference evidence="3 5" key="2">
    <citation type="journal article" date="2014" name="BMC Genomics">
        <title>An improved genome release (version Mt4.0) for the model legume Medicago truncatula.</title>
        <authorList>
            <person name="Tang H."/>
            <person name="Krishnakumar V."/>
            <person name="Bidwell S."/>
            <person name="Rosen B."/>
            <person name="Chan A."/>
            <person name="Zhou S."/>
            <person name="Gentzbittel L."/>
            <person name="Childs K.L."/>
            <person name="Yandell M."/>
            <person name="Gundlach H."/>
            <person name="Mayer K.F."/>
            <person name="Schwartz D.C."/>
            <person name="Town C.D."/>
        </authorList>
    </citation>
    <scope>GENOME REANNOTATION</scope>
    <source>
        <strain evidence="4 5">cv. Jemalong A17</strain>
    </source>
</reference>
<sequence>MATRYLGFATVVLTASILVIGIYAQVECGGNIPSIISQCKRFVEKDGPKIPPSKPCCAALKGANVPCYCKYVTPSIESIISIDKALYVAKTCQLQNIPTDKCGSKLAFYFLFFMPL</sequence>
<dbReference type="eggNOG" id="ENOG502S7IJ">
    <property type="taxonomic scope" value="Eukaryota"/>
</dbReference>
<dbReference type="Pfam" id="PF14368">
    <property type="entry name" value="LTP_2"/>
    <property type="match status" value="1"/>
</dbReference>
<reference evidence="4" key="3">
    <citation type="submission" date="2015-04" db="UniProtKB">
        <authorList>
            <consortium name="EnsemblPlants"/>
        </authorList>
    </citation>
    <scope>IDENTIFICATION</scope>
    <source>
        <strain evidence="4">cv. Jemalong A17</strain>
    </source>
</reference>